<evidence type="ECO:0000313" key="1">
    <source>
        <dbReference type="EMBL" id="APB34906.1"/>
    </source>
</evidence>
<accession>A0A1J0AG35</accession>
<evidence type="ECO:0000313" key="2">
    <source>
        <dbReference type="Proteomes" id="UP000180235"/>
    </source>
</evidence>
<dbReference type="AlphaFoldDB" id="A0A1J0AG35"/>
<dbReference type="Pfam" id="PF05866">
    <property type="entry name" value="RusA"/>
    <property type="match status" value="1"/>
</dbReference>
<dbReference type="SUPFAM" id="SSF103084">
    <property type="entry name" value="Holliday junction resolvase RusA"/>
    <property type="match status" value="1"/>
</dbReference>
<dbReference type="EMBL" id="CP017675">
    <property type="protein sequence ID" value="APB34906.1"/>
    <property type="molecule type" value="Genomic_DNA"/>
</dbReference>
<dbReference type="GO" id="GO:0000287">
    <property type="term" value="F:magnesium ion binding"/>
    <property type="evidence" value="ECO:0007669"/>
    <property type="project" value="InterPro"/>
</dbReference>
<name>A0A1J0AG35_9CYAN</name>
<reference evidence="1 2" key="1">
    <citation type="submission" date="2016-10" db="EMBL/GenBank/DDBJ databases">
        <title>Description of Gloeomargarita lithophora gen. nov., sp. nov., a thylakoid-bearing basal-branching cyanobacterium with intracellular carbonates, and proposal for Gloeomargaritales ord. nov.</title>
        <authorList>
            <person name="Moreira D."/>
            <person name="Tavera R."/>
            <person name="Benzerara K."/>
            <person name="Skouri-Panet F."/>
            <person name="Couradeau E."/>
            <person name="Gerard E."/>
            <person name="Loussert C."/>
            <person name="Novelo E."/>
            <person name="Zivanovic Y."/>
            <person name="Lopez-Garcia P."/>
        </authorList>
    </citation>
    <scope>NUCLEOTIDE SEQUENCE [LARGE SCALE GENOMIC DNA]</scope>
    <source>
        <strain evidence="1 2">D10</strain>
    </source>
</reference>
<proteinExistence type="predicted"/>
<gene>
    <name evidence="1" type="ORF">GlitD10_2566</name>
</gene>
<dbReference type="Gene3D" id="3.30.1330.70">
    <property type="entry name" value="Holliday junction resolvase RusA"/>
    <property type="match status" value="1"/>
</dbReference>
<keyword evidence="2" id="KW-1185">Reference proteome</keyword>
<dbReference type="InterPro" id="IPR036614">
    <property type="entry name" value="RusA-like_sf"/>
</dbReference>
<dbReference type="GO" id="GO:0006281">
    <property type="term" value="P:DNA repair"/>
    <property type="evidence" value="ECO:0007669"/>
    <property type="project" value="InterPro"/>
</dbReference>
<dbReference type="STRING" id="1188229.GlitD10_2566"/>
<sequence length="137" mass="15011">MICWVEMPVVLTWPGEIRPKARPRSNFASHAVYTDPAYRSCQGQMAAAFMVQAAALGWTAPLLNPVAVHLILEGKHPRRCDGDNTLGAVLDALQMADLLRNDNLKAVPDARVTLLHSGQPPTATIHIAKFNHNLLLK</sequence>
<dbReference type="KEGG" id="glt:GlitD10_2566"/>
<organism evidence="1 2">
    <name type="scientific">Gloeomargarita lithophora Alchichica-D10</name>
    <dbReference type="NCBI Taxonomy" id="1188229"/>
    <lineage>
        <taxon>Bacteria</taxon>
        <taxon>Bacillati</taxon>
        <taxon>Cyanobacteriota</taxon>
        <taxon>Cyanophyceae</taxon>
        <taxon>Gloeomargaritales</taxon>
        <taxon>Gloeomargaritaceae</taxon>
        <taxon>Gloeomargarita</taxon>
    </lineage>
</organism>
<dbReference type="GO" id="GO:0006310">
    <property type="term" value="P:DNA recombination"/>
    <property type="evidence" value="ECO:0007669"/>
    <property type="project" value="InterPro"/>
</dbReference>
<dbReference type="Proteomes" id="UP000180235">
    <property type="component" value="Chromosome"/>
</dbReference>
<dbReference type="InterPro" id="IPR008822">
    <property type="entry name" value="Endonuclease_RusA-like"/>
</dbReference>
<protein>
    <submittedName>
        <fullName evidence="1">Uncharacterized protein</fullName>
    </submittedName>
</protein>